<accession>A0ABS6BF28</accession>
<gene>
    <name evidence="7" type="ORF">KOF26_01055</name>
</gene>
<evidence type="ECO:0000256" key="6">
    <source>
        <dbReference type="SAM" id="Phobius"/>
    </source>
</evidence>
<dbReference type="RefSeq" id="WP_216318642.1">
    <property type="nucleotide sequence ID" value="NZ_JAHKRT010000001.1"/>
</dbReference>
<reference evidence="7 8" key="1">
    <citation type="submission" date="2021-06" db="EMBL/GenBank/DDBJ databases">
        <title>Sphingomonas sp. XMGL2, whole genome shotgun sequencing project.</title>
        <authorList>
            <person name="Zhao G."/>
            <person name="Shen L."/>
        </authorList>
    </citation>
    <scope>NUCLEOTIDE SEQUENCE [LARGE SCALE GENOMIC DNA]</scope>
    <source>
        <strain evidence="7 8">XMGL2</strain>
    </source>
</reference>
<sequence length="216" mass="22852">MSLAILIALAFFCMVASVTPGPNNMMLLASGATFGLKRTLPHMIGISGGCALMVLVLGWGVAGLIDRVPSLYTVLHVLSTIYLLWLAWRIATASGLHEAGARGRPFSLLDAAAFQWVNPKAWALVLGAVASFARPGHMTTDVPVIAAVLVFVGFPCIALWAGAGSVLKRFLRDERALRIFNVSMAALLVLSIAPSMLRDAQSLWASGQLDAGRVAP</sequence>
<keyword evidence="8" id="KW-1185">Reference proteome</keyword>
<proteinExistence type="predicted"/>
<dbReference type="PANTHER" id="PTHR30086:SF20">
    <property type="entry name" value="ARGININE EXPORTER PROTEIN ARGO-RELATED"/>
    <property type="match status" value="1"/>
</dbReference>
<comment type="subcellular location">
    <subcellularLocation>
        <location evidence="1">Cell membrane</location>
        <topology evidence="1">Multi-pass membrane protein</topology>
    </subcellularLocation>
</comment>
<feature type="transmembrane region" description="Helical" evidence="6">
    <location>
        <begin position="179"/>
        <end position="197"/>
    </location>
</feature>
<keyword evidence="5 6" id="KW-0472">Membrane</keyword>
<organism evidence="7 8">
    <name type="scientific">Sphingomonas quercus</name>
    <dbReference type="NCBI Taxonomy" id="2842451"/>
    <lineage>
        <taxon>Bacteria</taxon>
        <taxon>Pseudomonadati</taxon>
        <taxon>Pseudomonadota</taxon>
        <taxon>Alphaproteobacteria</taxon>
        <taxon>Sphingomonadales</taxon>
        <taxon>Sphingomonadaceae</taxon>
        <taxon>Sphingomonas</taxon>
    </lineage>
</organism>
<keyword evidence="4 6" id="KW-1133">Transmembrane helix</keyword>
<evidence type="ECO:0000256" key="2">
    <source>
        <dbReference type="ARBA" id="ARBA00022475"/>
    </source>
</evidence>
<dbReference type="EMBL" id="JAHKRT010000001">
    <property type="protein sequence ID" value="MBU3076437.1"/>
    <property type="molecule type" value="Genomic_DNA"/>
</dbReference>
<name>A0ABS6BF28_9SPHN</name>
<evidence type="ECO:0000256" key="1">
    <source>
        <dbReference type="ARBA" id="ARBA00004651"/>
    </source>
</evidence>
<comment type="caution">
    <text evidence="7">The sequence shown here is derived from an EMBL/GenBank/DDBJ whole genome shotgun (WGS) entry which is preliminary data.</text>
</comment>
<evidence type="ECO:0000256" key="3">
    <source>
        <dbReference type="ARBA" id="ARBA00022692"/>
    </source>
</evidence>
<evidence type="ECO:0000313" key="7">
    <source>
        <dbReference type="EMBL" id="MBU3076437.1"/>
    </source>
</evidence>
<dbReference type="Pfam" id="PF01810">
    <property type="entry name" value="LysE"/>
    <property type="match status" value="1"/>
</dbReference>
<keyword evidence="3 6" id="KW-0812">Transmembrane</keyword>
<evidence type="ECO:0000256" key="5">
    <source>
        <dbReference type="ARBA" id="ARBA00023136"/>
    </source>
</evidence>
<feature type="transmembrane region" description="Helical" evidence="6">
    <location>
        <begin position="41"/>
        <end position="64"/>
    </location>
</feature>
<keyword evidence="2" id="KW-1003">Cell membrane</keyword>
<dbReference type="InterPro" id="IPR001123">
    <property type="entry name" value="LeuE-type"/>
</dbReference>
<feature type="transmembrane region" description="Helical" evidence="6">
    <location>
        <begin position="144"/>
        <end position="167"/>
    </location>
</feature>
<protein>
    <submittedName>
        <fullName evidence="7">LysE family translocator</fullName>
    </submittedName>
</protein>
<feature type="transmembrane region" description="Helical" evidence="6">
    <location>
        <begin position="71"/>
        <end position="88"/>
    </location>
</feature>
<dbReference type="Proteomes" id="UP000776276">
    <property type="component" value="Unassembled WGS sequence"/>
</dbReference>
<dbReference type="PANTHER" id="PTHR30086">
    <property type="entry name" value="ARGININE EXPORTER PROTEIN ARGO"/>
    <property type="match status" value="1"/>
</dbReference>
<evidence type="ECO:0000256" key="4">
    <source>
        <dbReference type="ARBA" id="ARBA00022989"/>
    </source>
</evidence>
<evidence type="ECO:0000313" key="8">
    <source>
        <dbReference type="Proteomes" id="UP000776276"/>
    </source>
</evidence>